<accession>A0A543DL33</accession>
<name>A0A543DL33_9PSEU</name>
<dbReference type="SMART" id="SM00822">
    <property type="entry name" value="PKS_KR"/>
    <property type="match status" value="1"/>
</dbReference>
<dbReference type="AlphaFoldDB" id="A0A543DL33"/>
<evidence type="ECO:0000313" key="5">
    <source>
        <dbReference type="EMBL" id="TQM10066.1"/>
    </source>
</evidence>
<dbReference type="PANTHER" id="PTHR43976:SF16">
    <property type="entry name" value="SHORT-CHAIN DEHYDROGENASE_REDUCTASE FAMILY PROTEIN"/>
    <property type="match status" value="1"/>
</dbReference>
<evidence type="ECO:0000256" key="2">
    <source>
        <dbReference type="ARBA" id="ARBA00023002"/>
    </source>
</evidence>
<comment type="caution">
    <text evidence="5">The sequence shown here is derived from an EMBL/GenBank/DDBJ whole genome shotgun (WGS) entry which is preliminary data.</text>
</comment>
<evidence type="ECO:0000259" key="4">
    <source>
        <dbReference type="SMART" id="SM00822"/>
    </source>
</evidence>
<keyword evidence="6" id="KW-1185">Reference proteome</keyword>
<dbReference type="PROSITE" id="PS00061">
    <property type="entry name" value="ADH_SHORT"/>
    <property type="match status" value="1"/>
</dbReference>
<dbReference type="InterPro" id="IPR036291">
    <property type="entry name" value="NAD(P)-bd_dom_sf"/>
</dbReference>
<evidence type="ECO:0000313" key="6">
    <source>
        <dbReference type="Proteomes" id="UP000315677"/>
    </source>
</evidence>
<comment type="similarity">
    <text evidence="1 3">Belongs to the short-chain dehydrogenases/reductases (SDR) family.</text>
</comment>
<feature type="domain" description="Ketoreductase" evidence="4">
    <location>
        <begin position="16"/>
        <end position="197"/>
    </location>
</feature>
<evidence type="ECO:0000256" key="1">
    <source>
        <dbReference type="ARBA" id="ARBA00006484"/>
    </source>
</evidence>
<dbReference type="EMBL" id="VFPA01000003">
    <property type="protein sequence ID" value="TQM10066.1"/>
    <property type="molecule type" value="Genomic_DNA"/>
</dbReference>
<dbReference type="InterPro" id="IPR057326">
    <property type="entry name" value="KR_dom"/>
</dbReference>
<dbReference type="NCBIfam" id="NF004824">
    <property type="entry name" value="PRK06180.1"/>
    <property type="match status" value="1"/>
</dbReference>
<dbReference type="RefSeq" id="WP_142058639.1">
    <property type="nucleotide sequence ID" value="NZ_VFPA01000003.1"/>
</dbReference>
<dbReference type="PANTHER" id="PTHR43976">
    <property type="entry name" value="SHORT CHAIN DEHYDROGENASE"/>
    <property type="match status" value="1"/>
</dbReference>
<dbReference type="InterPro" id="IPR051911">
    <property type="entry name" value="SDR_oxidoreductase"/>
</dbReference>
<dbReference type="Pfam" id="PF00106">
    <property type="entry name" value="adh_short"/>
    <property type="match status" value="1"/>
</dbReference>
<dbReference type="Proteomes" id="UP000315677">
    <property type="component" value="Unassembled WGS sequence"/>
</dbReference>
<dbReference type="OrthoDB" id="9792003at2"/>
<dbReference type="GO" id="GO:0016491">
    <property type="term" value="F:oxidoreductase activity"/>
    <property type="evidence" value="ECO:0007669"/>
    <property type="project" value="UniProtKB-KW"/>
</dbReference>
<dbReference type="Gene3D" id="3.40.50.720">
    <property type="entry name" value="NAD(P)-binding Rossmann-like Domain"/>
    <property type="match status" value="1"/>
</dbReference>
<proteinExistence type="inferred from homology"/>
<evidence type="ECO:0000256" key="3">
    <source>
        <dbReference type="RuleBase" id="RU000363"/>
    </source>
</evidence>
<dbReference type="PRINTS" id="PR00080">
    <property type="entry name" value="SDRFAMILY"/>
</dbReference>
<sequence>MSERQRANHGRQHGSRVWMVTGASSGFGRAITEAAVAAGDVVVATARRPQALGDLVAARPDHVEAVALDVTDAAAVDAVVADVEARYGRIDVLVNNAGHGQVGAAEETTDAELRSLFDVHVFGPAALVRAVLPGMRARRAGAIVQMSSFGGQVAYPGFSAYCATKFALEGYSEALAAEVGPLGIAVVVVEPGAFRTAFAGSGLVQSARVTEDYDATVGPTRDMITGIGGSQPGDPARAAAAILRALDADHPPLRLPLGDDAVDGILGHLDSVRAEVHAWEPVSRATGFAPEPAGAAGEAATP</sequence>
<gene>
    <name evidence="5" type="ORF">FB558_5847</name>
</gene>
<keyword evidence="2" id="KW-0560">Oxidoreductase</keyword>
<dbReference type="InterPro" id="IPR020904">
    <property type="entry name" value="Sc_DH/Rdtase_CS"/>
</dbReference>
<reference evidence="5 6" key="1">
    <citation type="submission" date="2019-06" db="EMBL/GenBank/DDBJ databases">
        <title>Sequencing the genomes of 1000 actinobacteria strains.</title>
        <authorList>
            <person name="Klenk H.-P."/>
        </authorList>
    </citation>
    <scope>NUCLEOTIDE SEQUENCE [LARGE SCALE GENOMIC DNA]</scope>
    <source>
        <strain evidence="5 6">DSM 45301</strain>
    </source>
</reference>
<dbReference type="InterPro" id="IPR002347">
    <property type="entry name" value="SDR_fam"/>
</dbReference>
<organism evidence="5 6">
    <name type="scientific">Pseudonocardia kunmingensis</name>
    <dbReference type="NCBI Taxonomy" id="630975"/>
    <lineage>
        <taxon>Bacteria</taxon>
        <taxon>Bacillati</taxon>
        <taxon>Actinomycetota</taxon>
        <taxon>Actinomycetes</taxon>
        <taxon>Pseudonocardiales</taxon>
        <taxon>Pseudonocardiaceae</taxon>
        <taxon>Pseudonocardia</taxon>
    </lineage>
</organism>
<protein>
    <submittedName>
        <fullName evidence="5">NADP-dependent 3-hydroxy acid dehydrogenase YdfG</fullName>
    </submittedName>
</protein>
<dbReference type="SUPFAM" id="SSF51735">
    <property type="entry name" value="NAD(P)-binding Rossmann-fold domains"/>
    <property type="match status" value="1"/>
</dbReference>
<dbReference type="PRINTS" id="PR00081">
    <property type="entry name" value="GDHRDH"/>
</dbReference>